<dbReference type="Proteomes" id="UP000179113">
    <property type="component" value="Unassembled WGS sequence"/>
</dbReference>
<comment type="caution">
    <text evidence="2">The sequence shown here is derived from an EMBL/GenBank/DDBJ whole genome shotgun (WGS) entry which is preliminary data.</text>
</comment>
<sequence>MSRKVVICLVIVATFVFGSPFILGNPNATATINWQVDPNFFRVPLVGSYELTRVGGLNLDGTQIYSTCGSGTYGAHMGTPGSYFMDLNGTNDAEAEILASGTGTIRGADYDALKGNYVTLESHGVFFQYQHLAQIYVSEGQVVSIGDYVGKMGTTGNSHGIHLHWEAWTLSDPNNPQSRVPYAGIYSINGVEEDLSDPCQGLNDGEVTGAPLSGMSGPYPCVGFVDMCYVDNLPVDPNTVSLIYQHCEHNGVCADLLQTSSPVNLPSGLNDAASSVRIPDGQSIKLFENENGGGDWVCLNDDETDFLDNYFVGGTPLGDHVSSYQRFPYPNCNNLPGDTGGGGDPTPTPVPQYGDSRVDIREDPNYANGQYGWDNPTGGGFNVPDYMDNRASSIQLDDGWSIMVAEEPNGGGLKKCTVRSEPNLSNAHYDAGHPVNDTISSVWVYQDTTCGGQYLGLEPGDTVTVWVDPGYSGTRYGWHDPVAQNVLDYVQNQISSIGVQPGWSVAVYEHQDQVGSMLCFTMSDPDLTDNQFDNGTWANDTIESVAIFHDANCGGNLMVNHGVLRPGNIAQVPCGSGVLNMFECPSFECCPELDCQVVATILECGYVLIIDGPIDDRGHGFRWWQVNYNGVVGWTSSGWLDRGGLWIEPVQ</sequence>
<dbReference type="EMBL" id="MEWA01000026">
    <property type="protein sequence ID" value="OGC69131.1"/>
    <property type="molecule type" value="Genomic_DNA"/>
</dbReference>
<dbReference type="PANTHER" id="PTHR21666">
    <property type="entry name" value="PEPTIDASE-RELATED"/>
    <property type="match status" value="1"/>
</dbReference>
<dbReference type="InterPro" id="IPR050570">
    <property type="entry name" value="Cell_wall_metabolism_enzyme"/>
</dbReference>
<reference evidence="2 3" key="1">
    <citation type="journal article" date="2016" name="Nat. Commun.">
        <title>Thousands of microbial genomes shed light on interconnected biogeochemical processes in an aquifer system.</title>
        <authorList>
            <person name="Anantharaman K."/>
            <person name="Brown C.T."/>
            <person name="Hug L.A."/>
            <person name="Sharon I."/>
            <person name="Castelle C.J."/>
            <person name="Probst A.J."/>
            <person name="Thomas B.C."/>
            <person name="Singh A."/>
            <person name="Wilkins M.J."/>
            <person name="Karaoz U."/>
            <person name="Brodie E.L."/>
            <person name="Williams K.H."/>
            <person name="Hubbard S.S."/>
            <person name="Banfield J.F."/>
        </authorList>
    </citation>
    <scope>NUCLEOTIDE SEQUENCE [LARGE SCALE GENOMIC DNA]</scope>
</reference>
<dbReference type="Gene3D" id="2.60.20.10">
    <property type="entry name" value="Crystallins"/>
    <property type="match status" value="3"/>
</dbReference>
<evidence type="ECO:0000313" key="3">
    <source>
        <dbReference type="Proteomes" id="UP000179113"/>
    </source>
</evidence>
<dbReference type="Gene3D" id="2.70.70.10">
    <property type="entry name" value="Glucose Permease (Domain IIA)"/>
    <property type="match status" value="1"/>
</dbReference>
<dbReference type="InterPro" id="IPR011024">
    <property type="entry name" value="G_crystallin-like"/>
</dbReference>
<dbReference type="CDD" id="cd12797">
    <property type="entry name" value="M23_peptidase"/>
    <property type="match status" value="1"/>
</dbReference>
<dbReference type="PANTHER" id="PTHR21666:SF270">
    <property type="entry name" value="MUREIN HYDROLASE ACTIVATOR ENVC"/>
    <property type="match status" value="1"/>
</dbReference>
<dbReference type="SUPFAM" id="SSF49695">
    <property type="entry name" value="gamma-Crystallin-like"/>
    <property type="match status" value="2"/>
</dbReference>
<dbReference type="AlphaFoldDB" id="A0A1F4WIB5"/>
<dbReference type="SUPFAM" id="SSF51261">
    <property type="entry name" value="Duplicated hybrid motif"/>
    <property type="match status" value="1"/>
</dbReference>
<dbReference type="InterPro" id="IPR016047">
    <property type="entry name" value="M23ase_b-sheet_dom"/>
</dbReference>
<dbReference type="InterPro" id="IPR011055">
    <property type="entry name" value="Dup_hybrid_motif"/>
</dbReference>
<evidence type="ECO:0000259" key="1">
    <source>
        <dbReference type="Pfam" id="PF01551"/>
    </source>
</evidence>
<evidence type="ECO:0000313" key="2">
    <source>
        <dbReference type="EMBL" id="OGC69131.1"/>
    </source>
</evidence>
<dbReference type="GO" id="GO:0004222">
    <property type="term" value="F:metalloendopeptidase activity"/>
    <property type="evidence" value="ECO:0007669"/>
    <property type="project" value="TreeGrafter"/>
</dbReference>
<protein>
    <recommendedName>
        <fullName evidence="1">M23ase beta-sheet core domain-containing protein</fullName>
    </recommendedName>
</protein>
<name>A0A1F4WIB5_UNCKA</name>
<dbReference type="Pfam" id="PF01551">
    <property type="entry name" value="Peptidase_M23"/>
    <property type="match status" value="1"/>
</dbReference>
<feature type="domain" description="M23ase beta-sheet core" evidence="1">
    <location>
        <begin position="93"/>
        <end position="176"/>
    </location>
</feature>
<proteinExistence type="predicted"/>
<organism evidence="2 3">
    <name type="scientific">candidate division WWE3 bacterium RIFOXYC1_FULL_39_7</name>
    <dbReference type="NCBI Taxonomy" id="1802643"/>
    <lineage>
        <taxon>Bacteria</taxon>
        <taxon>Katanobacteria</taxon>
    </lineage>
</organism>
<gene>
    <name evidence="2" type="ORF">A2415_00220</name>
</gene>
<accession>A0A1F4WIB5</accession>